<evidence type="ECO:0000256" key="2">
    <source>
        <dbReference type="ARBA" id="ARBA00022598"/>
    </source>
</evidence>
<evidence type="ECO:0000256" key="1">
    <source>
        <dbReference type="ARBA" id="ARBA00022490"/>
    </source>
</evidence>
<evidence type="ECO:0000256" key="7">
    <source>
        <dbReference type="ARBA" id="ARBA00022962"/>
    </source>
</evidence>
<dbReference type="GO" id="GO:0005737">
    <property type="term" value="C:cytoplasm"/>
    <property type="evidence" value="ECO:0007669"/>
    <property type="project" value="TreeGrafter"/>
</dbReference>
<organism evidence="8 9">
    <name type="scientific">Desulfacinum infernum DSM 9756</name>
    <dbReference type="NCBI Taxonomy" id="1121391"/>
    <lineage>
        <taxon>Bacteria</taxon>
        <taxon>Pseudomonadati</taxon>
        <taxon>Thermodesulfobacteriota</taxon>
        <taxon>Syntrophobacteria</taxon>
        <taxon>Syntrophobacterales</taxon>
        <taxon>Syntrophobacteraceae</taxon>
        <taxon>Desulfacinum</taxon>
    </lineage>
</organism>
<dbReference type="PANTHER" id="PTHR10099">
    <property type="entry name" value="PHOSPHORIBOSYLFORMYLGLYCINAMIDINE SYNTHASE"/>
    <property type="match status" value="1"/>
</dbReference>
<dbReference type="PIRSF" id="PIRSF001586">
    <property type="entry name" value="FGAM_synth_I"/>
    <property type="match status" value="1"/>
</dbReference>
<keyword evidence="2" id="KW-0436">Ligase</keyword>
<dbReference type="Proteomes" id="UP000184076">
    <property type="component" value="Unassembled WGS sequence"/>
</dbReference>
<dbReference type="Pfam" id="PF13507">
    <property type="entry name" value="GATase_5"/>
    <property type="match status" value="1"/>
</dbReference>
<evidence type="ECO:0000256" key="4">
    <source>
        <dbReference type="ARBA" id="ARBA00022755"/>
    </source>
</evidence>
<dbReference type="SMART" id="SM01211">
    <property type="entry name" value="GATase_5"/>
    <property type="match status" value="1"/>
</dbReference>
<name>A0A1M5GRU2_9BACT</name>
<dbReference type="GO" id="GO:0006189">
    <property type="term" value="P:'de novo' IMP biosynthetic process"/>
    <property type="evidence" value="ECO:0007669"/>
    <property type="project" value="InterPro"/>
</dbReference>
<keyword evidence="3" id="KW-0547">Nucleotide-binding</keyword>
<keyword evidence="9" id="KW-1185">Reference proteome</keyword>
<keyword evidence="6" id="KW-0067">ATP-binding</keyword>
<keyword evidence="4" id="KW-0658">Purine biosynthesis</keyword>
<dbReference type="GO" id="GO:0004642">
    <property type="term" value="F:phosphoribosylformylglycinamidine synthase activity"/>
    <property type="evidence" value="ECO:0007669"/>
    <property type="project" value="InterPro"/>
</dbReference>
<accession>A0A1M5GRU2</accession>
<evidence type="ECO:0000256" key="3">
    <source>
        <dbReference type="ARBA" id="ARBA00022741"/>
    </source>
</evidence>
<keyword evidence="7" id="KW-0315">Glutamine amidotransferase</keyword>
<protein>
    <submittedName>
        <fullName evidence="8">Phosphoribosylformylglycinamidine synthase subunit I</fullName>
    </submittedName>
</protein>
<dbReference type="PANTHER" id="PTHR10099:SF1">
    <property type="entry name" value="PHOSPHORIBOSYLFORMYLGLYCINAMIDINE SYNTHASE"/>
    <property type="match status" value="1"/>
</dbReference>
<dbReference type="Gene3D" id="3.40.50.880">
    <property type="match status" value="1"/>
</dbReference>
<dbReference type="AlphaFoldDB" id="A0A1M5GRU2"/>
<dbReference type="InterPro" id="IPR029062">
    <property type="entry name" value="Class_I_gatase-like"/>
</dbReference>
<evidence type="ECO:0000256" key="6">
    <source>
        <dbReference type="ARBA" id="ARBA00022840"/>
    </source>
</evidence>
<proteinExistence type="predicted"/>
<evidence type="ECO:0000313" key="9">
    <source>
        <dbReference type="Proteomes" id="UP000184076"/>
    </source>
</evidence>
<dbReference type="EMBL" id="FQVB01000039">
    <property type="protein sequence ID" value="SHG06449.1"/>
    <property type="molecule type" value="Genomic_DNA"/>
</dbReference>
<keyword evidence="1" id="KW-0963">Cytoplasm</keyword>
<reference evidence="9" key="1">
    <citation type="submission" date="2016-11" db="EMBL/GenBank/DDBJ databases">
        <authorList>
            <person name="Varghese N."/>
            <person name="Submissions S."/>
        </authorList>
    </citation>
    <scope>NUCLEOTIDE SEQUENCE [LARGE SCALE GENOMIC DNA]</scope>
    <source>
        <strain evidence="9">DSM 9756</strain>
    </source>
</reference>
<dbReference type="GO" id="GO:0005524">
    <property type="term" value="F:ATP binding"/>
    <property type="evidence" value="ECO:0007669"/>
    <property type="project" value="UniProtKB-KW"/>
</dbReference>
<dbReference type="SUPFAM" id="SSF52317">
    <property type="entry name" value="Class I glutamine amidotransferase-like"/>
    <property type="match status" value="1"/>
</dbReference>
<evidence type="ECO:0000256" key="5">
    <source>
        <dbReference type="ARBA" id="ARBA00022801"/>
    </source>
</evidence>
<keyword evidence="5" id="KW-0378">Hydrolase</keyword>
<dbReference type="STRING" id="1121391.SAMN02745206_03200"/>
<dbReference type="OrthoDB" id="9804441at2"/>
<dbReference type="RefSeq" id="WP_073041248.1">
    <property type="nucleotide sequence ID" value="NZ_FQVB01000039.1"/>
</dbReference>
<evidence type="ECO:0000313" key="8">
    <source>
        <dbReference type="EMBL" id="SHG06449.1"/>
    </source>
</evidence>
<dbReference type="GO" id="GO:0016787">
    <property type="term" value="F:hydrolase activity"/>
    <property type="evidence" value="ECO:0007669"/>
    <property type="project" value="UniProtKB-KW"/>
</dbReference>
<gene>
    <name evidence="8" type="ORF">SAMN02745206_03200</name>
</gene>
<dbReference type="InterPro" id="IPR010075">
    <property type="entry name" value="PRibForGlyAmidine_synth_PurQ"/>
</dbReference>
<sequence length="276" mass="30546">MKDVRALVLTGFGLNCDWETAHILNLAGAQARRVHLNAIISGAQRLEDYHIFVIGGGFSWADEHGAGVILAMRLKHRLRDQILSFVDRGGLVLGICNGFQVLVNTGLLPGFQPGSWERQAALVTNDCGTFRDQWVHVVFNDQSPCVFTRGLEAMELPVRHGEGKFFAEPDVIERLEKNHQVVLRYATEDGHPAGGAFPANPNGSIHDIAGICDPTGRILGLMPHPEAFNHWTNHPDWTLEKERRRRAGEPLPEEGAGVLLFRNAVHFARTGEQFVA</sequence>